<reference evidence="2" key="1">
    <citation type="journal article" date="2020" name="Stud. Mycol.">
        <title>101 Dothideomycetes genomes: a test case for predicting lifestyles and emergence of pathogens.</title>
        <authorList>
            <person name="Haridas S."/>
            <person name="Albert R."/>
            <person name="Binder M."/>
            <person name="Bloem J."/>
            <person name="Labutti K."/>
            <person name="Salamov A."/>
            <person name="Andreopoulos B."/>
            <person name="Baker S."/>
            <person name="Barry K."/>
            <person name="Bills G."/>
            <person name="Bluhm B."/>
            <person name="Cannon C."/>
            <person name="Castanera R."/>
            <person name="Culley D."/>
            <person name="Daum C."/>
            <person name="Ezra D."/>
            <person name="Gonzalez J."/>
            <person name="Henrissat B."/>
            <person name="Kuo A."/>
            <person name="Liang C."/>
            <person name="Lipzen A."/>
            <person name="Lutzoni F."/>
            <person name="Magnuson J."/>
            <person name="Mondo S."/>
            <person name="Nolan M."/>
            <person name="Ohm R."/>
            <person name="Pangilinan J."/>
            <person name="Park H.-J."/>
            <person name="Ramirez L."/>
            <person name="Alfaro M."/>
            <person name="Sun H."/>
            <person name="Tritt A."/>
            <person name="Yoshinaga Y."/>
            <person name="Zwiers L.-H."/>
            <person name="Turgeon B."/>
            <person name="Goodwin S."/>
            <person name="Spatafora J."/>
            <person name="Crous P."/>
            <person name="Grigoriev I."/>
        </authorList>
    </citation>
    <scope>NUCLEOTIDE SEQUENCE</scope>
    <source>
        <strain evidence="2">CBS 130266</strain>
    </source>
</reference>
<dbReference type="AlphaFoldDB" id="A0A9P4P0H4"/>
<gene>
    <name evidence="2" type="ORF">EJ08DRAFT_387531</name>
</gene>
<evidence type="ECO:0000313" key="2">
    <source>
        <dbReference type="EMBL" id="KAF2435030.1"/>
    </source>
</evidence>
<keyword evidence="1" id="KW-0812">Transmembrane</keyword>
<keyword evidence="1" id="KW-1133">Transmembrane helix</keyword>
<proteinExistence type="predicted"/>
<sequence length="77" mass="8775">MLLFIIPYASVVLIILIIKGVWSFTLLITLTKNHANPANAVYRPAKKRRRDSIPYPIPSIYPTRVSHTEKESAMPIE</sequence>
<keyword evidence="3" id="KW-1185">Reference proteome</keyword>
<keyword evidence="1" id="KW-0472">Membrane</keyword>
<protein>
    <submittedName>
        <fullName evidence="2">Uncharacterized protein</fullName>
    </submittedName>
</protein>
<name>A0A9P4P0H4_9PEZI</name>
<evidence type="ECO:0000313" key="3">
    <source>
        <dbReference type="Proteomes" id="UP000800235"/>
    </source>
</evidence>
<organism evidence="2 3">
    <name type="scientific">Tothia fuscella</name>
    <dbReference type="NCBI Taxonomy" id="1048955"/>
    <lineage>
        <taxon>Eukaryota</taxon>
        <taxon>Fungi</taxon>
        <taxon>Dikarya</taxon>
        <taxon>Ascomycota</taxon>
        <taxon>Pezizomycotina</taxon>
        <taxon>Dothideomycetes</taxon>
        <taxon>Pleosporomycetidae</taxon>
        <taxon>Venturiales</taxon>
        <taxon>Cylindrosympodiaceae</taxon>
        <taxon>Tothia</taxon>
    </lineage>
</organism>
<dbReference type="EMBL" id="MU007014">
    <property type="protein sequence ID" value="KAF2435030.1"/>
    <property type="molecule type" value="Genomic_DNA"/>
</dbReference>
<accession>A0A9P4P0H4</accession>
<evidence type="ECO:0000256" key="1">
    <source>
        <dbReference type="SAM" id="Phobius"/>
    </source>
</evidence>
<dbReference type="Proteomes" id="UP000800235">
    <property type="component" value="Unassembled WGS sequence"/>
</dbReference>
<feature type="transmembrane region" description="Helical" evidence="1">
    <location>
        <begin position="6"/>
        <end position="30"/>
    </location>
</feature>
<comment type="caution">
    <text evidence="2">The sequence shown here is derived from an EMBL/GenBank/DDBJ whole genome shotgun (WGS) entry which is preliminary data.</text>
</comment>